<keyword evidence="8 9" id="KW-0539">Nucleus</keyword>
<keyword evidence="7 9" id="KW-0371">Homeobox</keyword>
<evidence type="ECO:0000256" key="4">
    <source>
        <dbReference type="ARBA" id="ARBA00022833"/>
    </source>
</evidence>
<dbReference type="GO" id="GO:0030182">
    <property type="term" value="P:neuron differentiation"/>
    <property type="evidence" value="ECO:0007669"/>
    <property type="project" value="TreeGrafter"/>
</dbReference>
<feature type="compositionally biased region" description="Low complexity" evidence="12">
    <location>
        <begin position="398"/>
        <end position="407"/>
    </location>
</feature>
<sequence length="611" mass="66352">MLSSPPPAPSLGSEHHHRVTSPSDLSASAVIPSIGQFGSDLSATFHVSESVHDQHLHSHSQHRSQFHHQHHHNRLQSFAVDGNGEGQSPIPNVSSPMGTSTPSTIVGTSNNKCYWHEQCLQCAVCRILLTRSCYVKERKLYCKHDYNKLYAVKCTNCTEPIGPHELVMRVQNYIFHVACFTCIRCGRQLQKGDEYSLRSGRLICRLDLETEGFLPYHPLQHRDVHSPLRPVIPMSPGIDMITSNGQTPLISDGGAMDPYSPRANNGSNCDSMINGTNGGGGLLVKGEPYSPQAGVVVSQQAISNGQHGGPQQQQQPQPGTPAQGPPITVKQDGRRGPKRPRTILTTAQRRAFKASFEISQKPCRKVRETLAKETGLSVRIVQVWFQNQRAKLKKMQRKQQQQAMVHGNNGGQGGGLLMGNGSESGGGMGSHSSDKSKDDSTDEEDDDGSTAAFSIPSMQGYMIHSPDEGAYYSREDDSGGYLTKGNELTTLDDSETSLCELDNDGSIIRPGSNDGIHSHHLSMHGSSMELTCLTSNGPIFHSPPPPPTHAQHHHSHPMMSHLGPMIPTGATLVPTSTQAAIPTGTGSSMTPIDKLYSMQNSYFNNPSECEC</sequence>
<keyword evidence="4 10" id="KW-0862">Zinc</keyword>
<evidence type="ECO:0000256" key="6">
    <source>
        <dbReference type="ARBA" id="ARBA00023125"/>
    </source>
</evidence>
<dbReference type="AlphaFoldDB" id="A0A9Q0M9X9"/>
<keyword evidence="2 10" id="KW-0479">Metal-binding</keyword>
<dbReference type="PROSITE" id="PS00478">
    <property type="entry name" value="LIM_DOMAIN_1"/>
    <property type="match status" value="1"/>
</dbReference>
<dbReference type="InterPro" id="IPR001356">
    <property type="entry name" value="HD"/>
</dbReference>
<feature type="region of interest" description="Disordered" evidence="12">
    <location>
        <begin position="52"/>
        <end position="101"/>
    </location>
</feature>
<keyword evidence="6 9" id="KW-0238">DNA-binding</keyword>
<dbReference type="Pfam" id="PF00046">
    <property type="entry name" value="Homeodomain"/>
    <property type="match status" value="1"/>
</dbReference>
<dbReference type="GO" id="GO:0000981">
    <property type="term" value="F:DNA-binding transcription factor activity, RNA polymerase II-specific"/>
    <property type="evidence" value="ECO:0007669"/>
    <property type="project" value="InterPro"/>
</dbReference>
<feature type="compositionally biased region" description="Basic residues" evidence="12">
    <location>
        <begin position="57"/>
        <end position="74"/>
    </location>
</feature>
<dbReference type="Gene3D" id="1.10.10.60">
    <property type="entry name" value="Homeodomain-like"/>
    <property type="match status" value="1"/>
</dbReference>
<feature type="region of interest" description="Disordered" evidence="12">
    <location>
        <begin position="394"/>
        <end position="478"/>
    </location>
</feature>
<dbReference type="PANTHER" id="PTHR24208:SF166">
    <property type="entry name" value="LIM HOMEOBOX TRANSCRIPTION FACTOR 1 ALPHA, ISOFORM B"/>
    <property type="match status" value="1"/>
</dbReference>
<evidence type="ECO:0000313" key="15">
    <source>
        <dbReference type="EMBL" id="KAJ6222483.1"/>
    </source>
</evidence>
<dbReference type="OMA" id="QPICEID"/>
<evidence type="ECO:0000256" key="10">
    <source>
        <dbReference type="PROSITE-ProRule" id="PRU00125"/>
    </source>
</evidence>
<organism evidence="15 16">
    <name type="scientific">Blomia tropicalis</name>
    <name type="common">Mite</name>
    <dbReference type="NCBI Taxonomy" id="40697"/>
    <lineage>
        <taxon>Eukaryota</taxon>
        <taxon>Metazoa</taxon>
        <taxon>Ecdysozoa</taxon>
        <taxon>Arthropoda</taxon>
        <taxon>Chelicerata</taxon>
        <taxon>Arachnida</taxon>
        <taxon>Acari</taxon>
        <taxon>Acariformes</taxon>
        <taxon>Sarcoptiformes</taxon>
        <taxon>Astigmata</taxon>
        <taxon>Glycyphagoidea</taxon>
        <taxon>Echimyopodidae</taxon>
        <taxon>Blomia</taxon>
    </lineage>
</organism>
<evidence type="ECO:0000259" key="14">
    <source>
        <dbReference type="PROSITE" id="PS50071"/>
    </source>
</evidence>
<dbReference type="Proteomes" id="UP001142055">
    <property type="component" value="Chromosome 1"/>
</dbReference>
<feature type="DNA-binding region" description="Homeobox" evidence="9">
    <location>
        <begin position="337"/>
        <end position="396"/>
    </location>
</feature>
<evidence type="ECO:0000256" key="9">
    <source>
        <dbReference type="PROSITE-ProRule" id="PRU00108"/>
    </source>
</evidence>
<dbReference type="SUPFAM" id="SSF57716">
    <property type="entry name" value="Glucocorticoid receptor-like (DNA-binding domain)"/>
    <property type="match status" value="1"/>
</dbReference>
<dbReference type="SUPFAM" id="SSF46689">
    <property type="entry name" value="Homeodomain-like"/>
    <property type="match status" value="1"/>
</dbReference>
<accession>A0A9Q0M9X9</accession>
<evidence type="ECO:0000256" key="5">
    <source>
        <dbReference type="ARBA" id="ARBA00023038"/>
    </source>
</evidence>
<dbReference type="GO" id="GO:0005634">
    <property type="term" value="C:nucleus"/>
    <property type="evidence" value="ECO:0007669"/>
    <property type="project" value="UniProtKB-SubCell"/>
</dbReference>
<feature type="compositionally biased region" description="Polar residues" evidence="12">
    <location>
        <begin position="89"/>
        <end position="101"/>
    </location>
</feature>
<feature type="domain" description="Homeobox" evidence="14">
    <location>
        <begin position="335"/>
        <end position="395"/>
    </location>
</feature>
<evidence type="ECO:0000313" key="16">
    <source>
        <dbReference type="Proteomes" id="UP001142055"/>
    </source>
</evidence>
<name>A0A9Q0M9X9_BLOTA</name>
<dbReference type="InterPro" id="IPR009057">
    <property type="entry name" value="Homeodomain-like_sf"/>
</dbReference>
<feature type="compositionally biased region" description="Low complexity" evidence="12">
    <location>
        <begin position="309"/>
        <end position="326"/>
    </location>
</feature>
<dbReference type="CDD" id="cd00086">
    <property type="entry name" value="homeodomain"/>
    <property type="match status" value="1"/>
</dbReference>
<evidence type="ECO:0000256" key="1">
    <source>
        <dbReference type="ARBA" id="ARBA00004123"/>
    </source>
</evidence>
<dbReference type="GO" id="GO:0000977">
    <property type="term" value="F:RNA polymerase II transcription regulatory region sequence-specific DNA binding"/>
    <property type="evidence" value="ECO:0007669"/>
    <property type="project" value="TreeGrafter"/>
</dbReference>
<dbReference type="SMART" id="SM00132">
    <property type="entry name" value="LIM"/>
    <property type="match status" value="2"/>
</dbReference>
<protein>
    <submittedName>
        <fullName evidence="15">Uncharacterized protein</fullName>
    </submittedName>
</protein>
<feature type="domain" description="LIM zinc-binding" evidence="13">
    <location>
        <begin position="152"/>
        <end position="214"/>
    </location>
</feature>
<dbReference type="InterPro" id="IPR050453">
    <property type="entry name" value="LIM_Homeobox_TF"/>
</dbReference>
<dbReference type="FunFam" id="1.10.10.60:FF:000448">
    <property type="entry name" value="LIM/homeobox protein Lhx4"/>
    <property type="match status" value="1"/>
</dbReference>
<dbReference type="InterPro" id="IPR017970">
    <property type="entry name" value="Homeobox_CS"/>
</dbReference>
<evidence type="ECO:0000256" key="12">
    <source>
        <dbReference type="SAM" id="MobiDB-lite"/>
    </source>
</evidence>
<dbReference type="PROSITE" id="PS00027">
    <property type="entry name" value="HOMEOBOX_1"/>
    <property type="match status" value="1"/>
</dbReference>
<comment type="caution">
    <text evidence="15">The sequence shown here is derived from an EMBL/GenBank/DDBJ whole genome shotgun (WGS) entry which is preliminary data.</text>
</comment>
<feature type="compositionally biased region" description="Gly residues" evidence="12">
    <location>
        <begin position="408"/>
        <end position="429"/>
    </location>
</feature>
<keyword evidence="3" id="KW-0677">Repeat</keyword>
<feature type="region of interest" description="Disordered" evidence="12">
    <location>
        <begin position="1"/>
        <end position="24"/>
    </location>
</feature>
<evidence type="ECO:0000256" key="2">
    <source>
        <dbReference type="ARBA" id="ARBA00022723"/>
    </source>
</evidence>
<evidence type="ECO:0000256" key="11">
    <source>
        <dbReference type="RuleBase" id="RU000682"/>
    </source>
</evidence>
<dbReference type="SMART" id="SM00389">
    <property type="entry name" value="HOX"/>
    <property type="match status" value="1"/>
</dbReference>
<proteinExistence type="predicted"/>
<dbReference type="GO" id="GO:0046872">
    <property type="term" value="F:metal ion binding"/>
    <property type="evidence" value="ECO:0007669"/>
    <property type="project" value="UniProtKB-KW"/>
</dbReference>
<keyword evidence="16" id="KW-1185">Reference proteome</keyword>
<dbReference type="PROSITE" id="PS50023">
    <property type="entry name" value="LIM_DOMAIN_2"/>
    <property type="match status" value="1"/>
</dbReference>
<dbReference type="Gene3D" id="2.10.110.10">
    <property type="entry name" value="Cysteine Rich Protein"/>
    <property type="match status" value="2"/>
</dbReference>
<dbReference type="InterPro" id="IPR001781">
    <property type="entry name" value="Znf_LIM"/>
</dbReference>
<dbReference type="PANTHER" id="PTHR24208">
    <property type="entry name" value="LIM/HOMEOBOX PROTEIN LHX"/>
    <property type="match status" value="1"/>
</dbReference>
<dbReference type="Pfam" id="PF00412">
    <property type="entry name" value="LIM"/>
    <property type="match status" value="2"/>
</dbReference>
<reference evidence="15" key="1">
    <citation type="submission" date="2022-12" db="EMBL/GenBank/DDBJ databases">
        <title>Genome assemblies of Blomia tropicalis.</title>
        <authorList>
            <person name="Cui Y."/>
        </authorList>
    </citation>
    <scope>NUCLEOTIDE SEQUENCE</scope>
    <source>
        <tissue evidence="15">Adult mites</tissue>
    </source>
</reference>
<evidence type="ECO:0000256" key="7">
    <source>
        <dbReference type="ARBA" id="ARBA00023155"/>
    </source>
</evidence>
<dbReference type="PROSITE" id="PS50071">
    <property type="entry name" value="HOMEOBOX_2"/>
    <property type="match status" value="1"/>
</dbReference>
<evidence type="ECO:0000259" key="13">
    <source>
        <dbReference type="PROSITE" id="PS50023"/>
    </source>
</evidence>
<evidence type="ECO:0000256" key="3">
    <source>
        <dbReference type="ARBA" id="ARBA00022737"/>
    </source>
</evidence>
<dbReference type="EMBL" id="JAPWDV010000001">
    <property type="protein sequence ID" value="KAJ6222483.1"/>
    <property type="molecule type" value="Genomic_DNA"/>
</dbReference>
<gene>
    <name evidence="15" type="ORF">RDWZM_001028</name>
</gene>
<feature type="region of interest" description="Disordered" evidence="12">
    <location>
        <begin position="302"/>
        <end position="343"/>
    </location>
</feature>
<comment type="subcellular location">
    <subcellularLocation>
        <location evidence="1 9 11">Nucleus</location>
    </subcellularLocation>
</comment>
<keyword evidence="5 10" id="KW-0440">LIM domain</keyword>
<evidence type="ECO:0000256" key="8">
    <source>
        <dbReference type="ARBA" id="ARBA00023242"/>
    </source>
</evidence>